<evidence type="ECO:0000313" key="1">
    <source>
        <dbReference type="EMBL" id="KAJ7355193.1"/>
    </source>
</evidence>
<evidence type="ECO:0000313" key="2">
    <source>
        <dbReference type="Proteomes" id="UP001218218"/>
    </source>
</evidence>
<comment type="caution">
    <text evidence="1">The sequence shown here is derived from an EMBL/GenBank/DDBJ whole genome shotgun (WGS) entry which is preliminary data.</text>
</comment>
<sequence>MYEWIPLRHQCPAAGAAISQCQRAYYWIQIRQEESEGCGCCAASRHNALGDFFKLVVVIADGEMRALVATRAAMPASSSGHRFGCCWASGCRSPAAPNCGSGGGRGGGGEQDSACVPKGANEVQYRAQEWNEDGKFGKKRDNWMERTRVRQWHKPQGRLVFRIVITLHMRMGSRIRAVSTRPRPGRLGSEAVKLVQL</sequence>
<keyword evidence="2" id="KW-1185">Reference proteome</keyword>
<name>A0AAD7ACI9_9AGAR</name>
<protein>
    <submittedName>
        <fullName evidence="1">Uncharacterized protein</fullName>
    </submittedName>
</protein>
<gene>
    <name evidence="1" type="ORF">DFH08DRAFT_803240</name>
</gene>
<dbReference type="Proteomes" id="UP001218218">
    <property type="component" value="Unassembled WGS sequence"/>
</dbReference>
<dbReference type="AlphaFoldDB" id="A0AAD7ACI9"/>
<dbReference type="EMBL" id="JARIHO010000009">
    <property type="protein sequence ID" value="KAJ7355193.1"/>
    <property type="molecule type" value="Genomic_DNA"/>
</dbReference>
<accession>A0AAD7ACI9</accession>
<reference evidence="1" key="1">
    <citation type="submission" date="2023-03" db="EMBL/GenBank/DDBJ databases">
        <title>Massive genome expansion in bonnet fungi (Mycena s.s.) driven by repeated elements and novel gene families across ecological guilds.</title>
        <authorList>
            <consortium name="Lawrence Berkeley National Laboratory"/>
            <person name="Harder C.B."/>
            <person name="Miyauchi S."/>
            <person name="Viragh M."/>
            <person name="Kuo A."/>
            <person name="Thoen E."/>
            <person name="Andreopoulos B."/>
            <person name="Lu D."/>
            <person name="Skrede I."/>
            <person name="Drula E."/>
            <person name="Henrissat B."/>
            <person name="Morin E."/>
            <person name="Kohler A."/>
            <person name="Barry K."/>
            <person name="LaButti K."/>
            <person name="Morin E."/>
            <person name="Salamov A."/>
            <person name="Lipzen A."/>
            <person name="Mereny Z."/>
            <person name="Hegedus B."/>
            <person name="Baldrian P."/>
            <person name="Stursova M."/>
            <person name="Weitz H."/>
            <person name="Taylor A."/>
            <person name="Grigoriev I.V."/>
            <person name="Nagy L.G."/>
            <person name="Martin F."/>
            <person name="Kauserud H."/>
        </authorList>
    </citation>
    <scope>NUCLEOTIDE SEQUENCE</scope>
    <source>
        <strain evidence="1">CBHHK002</strain>
    </source>
</reference>
<proteinExistence type="predicted"/>
<organism evidence="1 2">
    <name type="scientific">Mycena albidolilacea</name>
    <dbReference type="NCBI Taxonomy" id="1033008"/>
    <lineage>
        <taxon>Eukaryota</taxon>
        <taxon>Fungi</taxon>
        <taxon>Dikarya</taxon>
        <taxon>Basidiomycota</taxon>
        <taxon>Agaricomycotina</taxon>
        <taxon>Agaricomycetes</taxon>
        <taxon>Agaricomycetidae</taxon>
        <taxon>Agaricales</taxon>
        <taxon>Marasmiineae</taxon>
        <taxon>Mycenaceae</taxon>
        <taxon>Mycena</taxon>
    </lineage>
</organism>